<dbReference type="InterPro" id="IPR014776">
    <property type="entry name" value="4pyrrole_Mease_sub2"/>
</dbReference>
<evidence type="ECO:0000256" key="5">
    <source>
        <dbReference type="ARBA" id="ARBA00022691"/>
    </source>
</evidence>
<dbReference type="PANTHER" id="PTHR45790:SF3">
    <property type="entry name" value="S-ADENOSYL-L-METHIONINE-DEPENDENT UROPORPHYRINOGEN III METHYLTRANSFERASE, CHLOROPLASTIC"/>
    <property type="match status" value="1"/>
</dbReference>
<accession>A0ABU3KCR6</accession>
<dbReference type="NCBIfam" id="TIGR01469">
    <property type="entry name" value="cobA_cysG_Cterm"/>
    <property type="match status" value="1"/>
</dbReference>
<dbReference type="RefSeq" id="WP_313834839.1">
    <property type="nucleotide sequence ID" value="NZ_JAQOUE010000002.1"/>
</dbReference>
<organism evidence="11 12">
    <name type="scientific">Candidatus Nitronereus thalassa</name>
    <dbReference type="NCBI Taxonomy" id="3020898"/>
    <lineage>
        <taxon>Bacteria</taxon>
        <taxon>Pseudomonadati</taxon>
        <taxon>Nitrospirota</taxon>
        <taxon>Nitrospiria</taxon>
        <taxon>Nitrospirales</taxon>
        <taxon>Nitrospiraceae</taxon>
        <taxon>Candidatus Nitronereus</taxon>
    </lineage>
</organism>
<dbReference type="InterPro" id="IPR003754">
    <property type="entry name" value="4pyrrol_synth_uPrphyn_synth"/>
</dbReference>
<dbReference type="PANTHER" id="PTHR45790">
    <property type="entry name" value="SIROHEME SYNTHASE-RELATED"/>
    <property type="match status" value="1"/>
</dbReference>
<keyword evidence="4 8" id="KW-0808">Transferase</keyword>
<feature type="domain" description="Tetrapyrrole biosynthesis uroporphyrinogen III synthase" evidence="10">
    <location>
        <begin position="268"/>
        <end position="499"/>
    </location>
</feature>
<evidence type="ECO:0000313" key="12">
    <source>
        <dbReference type="Proteomes" id="UP001250932"/>
    </source>
</evidence>
<dbReference type="InterPro" id="IPR050161">
    <property type="entry name" value="Siro_Cobalamin_biosynth"/>
</dbReference>
<proteinExistence type="inferred from homology"/>
<comment type="similarity">
    <text evidence="1 8">Belongs to the precorrin methyltransferase family.</text>
</comment>
<evidence type="ECO:0000256" key="7">
    <source>
        <dbReference type="ARBA" id="ARBA00025705"/>
    </source>
</evidence>
<dbReference type="EC" id="2.1.1.107" evidence="2"/>
<protein>
    <recommendedName>
        <fullName evidence="2">uroporphyrinogen-III C-methyltransferase</fullName>
        <ecNumber evidence="2">2.1.1.107</ecNumber>
    </recommendedName>
</protein>
<dbReference type="Gene3D" id="3.40.50.10090">
    <property type="match status" value="2"/>
</dbReference>
<keyword evidence="5" id="KW-0949">S-adenosyl-L-methionine</keyword>
<feature type="domain" description="Tetrapyrrole methylase" evidence="9">
    <location>
        <begin position="5"/>
        <end position="217"/>
    </location>
</feature>
<dbReference type="SUPFAM" id="SSF69618">
    <property type="entry name" value="HemD-like"/>
    <property type="match status" value="1"/>
</dbReference>
<dbReference type="Gene3D" id="3.40.1010.10">
    <property type="entry name" value="Cobalt-precorrin-4 Transmethylase, Domain 1"/>
    <property type="match status" value="1"/>
</dbReference>
<name>A0ABU3KCR6_9BACT</name>
<evidence type="ECO:0000313" key="11">
    <source>
        <dbReference type="EMBL" id="MDT7044254.1"/>
    </source>
</evidence>
<gene>
    <name evidence="11" type="primary">cobA</name>
    <name evidence="11" type="ORF">PPG34_18025</name>
</gene>
<dbReference type="Pfam" id="PF02602">
    <property type="entry name" value="HEM4"/>
    <property type="match status" value="1"/>
</dbReference>
<dbReference type="InterPro" id="IPR003043">
    <property type="entry name" value="Uropor_MeTrfase_CS"/>
</dbReference>
<dbReference type="CDD" id="cd06578">
    <property type="entry name" value="HemD"/>
    <property type="match status" value="1"/>
</dbReference>
<dbReference type="Pfam" id="PF00590">
    <property type="entry name" value="TP_methylase"/>
    <property type="match status" value="1"/>
</dbReference>
<comment type="pathway">
    <text evidence="7">Porphyrin-containing compound metabolism; siroheme biosynthesis; precorrin-2 from uroporphyrinogen III: step 1/1.</text>
</comment>
<evidence type="ECO:0000256" key="1">
    <source>
        <dbReference type="ARBA" id="ARBA00005879"/>
    </source>
</evidence>
<dbReference type="PROSITE" id="PS00840">
    <property type="entry name" value="SUMT_2"/>
    <property type="match status" value="1"/>
</dbReference>
<evidence type="ECO:0000259" key="10">
    <source>
        <dbReference type="Pfam" id="PF02602"/>
    </source>
</evidence>
<keyword evidence="6" id="KW-0627">Porphyrin biosynthesis</keyword>
<evidence type="ECO:0000256" key="6">
    <source>
        <dbReference type="ARBA" id="ARBA00023244"/>
    </source>
</evidence>
<evidence type="ECO:0000256" key="3">
    <source>
        <dbReference type="ARBA" id="ARBA00022603"/>
    </source>
</evidence>
<dbReference type="GO" id="GO:0032259">
    <property type="term" value="P:methylation"/>
    <property type="evidence" value="ECO:0007669"/>
    <property type="project" value="UniProtKB-KW"/>
</dbReference>
<dbReference type="SUPFAM" id="SSF53790">
    <property type="entry name" value="Tetrapyrrole methylase"/>
    <property type="match status" value="1"/>
</dbReference>
<sequence>MRIGKVYLIGAGPGDPGLLTIYGKACLEKADVVLYDHLANPALLDYAPSQAERIYVGRCGRGAYRPQEEIHRLLIQKVQEGKQVVRLKGGDPFVFGRGGEEAEMLAEQSVPFEIVPGVTSAVAVPAYAGIPVTHRTLASTVTFVTGHEDPSKGGTVLEWPRLATVDGTLVFLMGAKNLPTIVHRLMEEGKSGDTPIALIQWGTYPKQRTVVGMLSDIVAKAEVANIQPPTIIVIGQVVQLREHMNWFESRPLFGARILVTRARSQAFELSRLLLAYGGEPVECPTIEFLPPDNWKSADDAIGHLDTFQWLVLTSVNGVQHFMRRLWHLGRDARSLHGMRVCCIGPRTAEELEKFGVQADVVPSKFQAEGILEVMKKAGVAGQRVLIARAAQAREILPEELRRLGAEVQVVSVYQTVIPQAAVDAIVGRLRSQEIEIITFASSSTVRNFVELFGGMKELKKNLQHTIIGCIGPITAETARELGLQVDVVAGQNTIPALVEALVEYRQRQTRATVSS</sequence>
<dbReference type="EMBL" id="JAQOUE010000002">
    <property type="protein sequence ID" value="MDT7044254.1"/>
    <property type="molecule type" value="Genomic_DNA"/>
</dbReference>
<evidence type="ECO:0000259" key="9">
    <source>
        <dbReference type="Pfam" id="PF00590"/>
    </source>
</evidence>
<dbReference type="InterPro" id="IPR036108">
    <property type="entry name" value="4pyrrol_syn_uPrphyn_synt_sf"/>
</dbReference>
<keyword evidence="3 8" id="KW-0489">Methyltransferase</keyword>
<dbReference type="CDD" id="cd11642">
    <property type="entry name" value="SUMT"/>
    <property type="match status" value="1"/>
</dbReference>
<dbReference type="Proteomes" id="UP001250932">
    <property type="component" value="Unassembled WGS sequence"/>
</dbReference>
<dbReference type="InterPro" id="IPR006366">
    <property type="entry name" value="CobA/CysG_C"/>
</dbReference>
<dbReference type="GO" id="GO:0004851">
    <property type="term" value="F:uroporphyrin-III C-methyltransferase activity"/>
    <property type="evidence" value="ECO:0007669"/>
    <property type="project" value="UniProtKB-EC"/>
</dbReference>
<evidence type="ECO:0000256" key="4">
    <source>
        <dbReference type="ARBA" id="ARBA00022679"/>
    </source>
</evidence>
<evidence type="ECO:0000256" key="2">
    <source>
        <dbReference type="ARBA" id="ARBA00012162"/>
    </source>
</evidence>
<dbReference type="InterPro" id="IPR000878">
    <property type="entry name" value="4pyrrol_Mease"/>
</dbReference>
<dbReference type="InterPro" id="IPR014777">
    <property type="entry name" value="4pyrrole_Mease_sub1"/>
</dbReference>
<keyword evidence="12" id="KW-1185">Reference proteome</keyword>
<comment type="caution">
    <text evidence="11">The sequence shown here is derived from an EMBL/GenBank/DDBJ whole genome shotgun (WGS) entry which is preliminary data.</text>
</comment>
<dbReference type="Gene3D" id="3.30.950.10">
    <property type="entry name" value="Methyltransferase, Cobalt-precorrin-4 Transmethylase, Domain 2"/>
    <property type="match status" value="1"/>
</dbReference>
<dbReference type="InterPro" id="IPR035996">
    <property type="entry name" value="4pyrrol_Methylase_sf"/>
</dbReference>
<reference evidence="11 12" key="1">
    <citation type="journal article" date="2023" name="ISME J.">
        <title>Cultivation and genomic characterization of novel and ubiquitous marine nitrite-oxidizing bacteria from the Nitrospirales.</title>
        <authorList>
            <person name="Mueller A.J."/>
            <person name="Daebeler A."/>
            <person name="Herbold C.W."/>
            <person name="Kirkegaard R.H."/>
            <person name="Daims H."/>
        </authorList>
    </citation>
    <scope>NUCLEOTIDE SEQUENCE [LARGE SCALE GENOMIC DNA]</scope>
    <source>
        <strain evidence="11 12">EB</strain>
    </source>
</reference>
<dbReference type="NCBIfam" id="NF004790">
    <property type="entry name" value="PRK06136.1"/>
    <property type="match status" value="1"/>
</dbReference>
<evidence type="ECO:0000256" key="8">
    <source>
        <dbReference type="RuleBase" id="RU003960"/>
    </source>
</evidence>